<feature type="compositionally biased region" description="Basic and acidic residues" evidence="1">
    <location>
        <begin position="12"/>
        <end position="24"/>
    </location>
</feature>
<organism evidence="2 3">
    <name type="scientific">Burkholderia ambifaria IOP40-10</name>
    <dbReference type="NCBI Taxonomy" id="396596"/>
    <lineage>
        <taxon>Bacteria</taxon>
        <taxon>Pseudomonadati</taxon>
        <taxon>Pseudomonadota</taxon>
        <taxon>Betaproteobacteria</taxon>
        <taxon>Burkholderiales</taxon>
        <taxon>Burkholderiaceae</taxon>
        <taxon>Burkholderia</taxon>
        <taxon>Burkholderia cepacia complex</taxon>
    </lineage>
</organism>
<proteinExistence type="predicted"/>
<evidence type="ECO:0000256" key="1">
    <source>
        <dbReference type="SAM" id="MobiDB-lite"/>
    </source>
</evidence>
<accession>B1FJY1</accession>
<evidence type="ECO:0000313" key="3">
    <source>
        <dbReference type="Proteomes" id="UP000005463"/>
    </source>
</evidence>
<dbReference type="PATRIC" id="fig|396596.7.peg.3156"/>
<sequence length="30" mass="3376">MAAQDRGQITQSEKHVLNREENAVSHKIGQ</sequence>
<evidence type="ECO:0000313" key="2">
    <source>
        <dbReference type="EMBL" id="EDT02128.1"/>
    </source>
</evidence>
<dbReference type="AlphaFoldDB" id="B1FJY1"/>
<gene>
    <name evidence="2" type="ORF">BamIOP4010DRAFT_4342</name>
</gene>
<comment type="caution">
    <text evidence="2">The sequence shown here is derived from an EMBL/GenBank/DDBJ whole genome shotgun (WGS) entry which is preliminary data.</text>
</comment>
<feature type="region of interest" description="Disordered" evidence="1">
    <location>
        <begin position="1"/>
        <end position="30"/>
    </location>
</feature>
<name>B1FJY1_9BURK</name>
<dbReference type="EMBL" id="ABLC01000133">
    <property type="protein sequence ID" value="EDT02128.1"/>
    <property type="molecule type" value="Genomic_DNA"/>
</dbReference>
<dbReference type="Proteomes" id="UP000005463">
    <property type="component" value="Unassembled WGS sequence"/>
</dbReference>
<protein>
    <submittedName>
        <fullName evidence="2">Uncharacterized protein</fullName>
    </submittedName>
</protein>
<reference evidence="2 3" key="1">
    <citation type="submission" date="2008-03" db="EMBL/GenBank/DDBJ databases">
        <title>Sequencing of the draft genome and assembly of Burkholderia ambifaria IOP40-10.</title>
        <authorList>
            <consortium name="US DOE Joint Genome Institute (JGI-PGF)"/>
            <person name="Copeland A."/>
            <person name="Lucas S."/>
            <person name="Lapidus A."/>
            <person name="Glavina del Rio T."/>
            <person name="Dalin E."/>
            <person name="Tice H."/>
            <person name="Bruce D."/>
            <person name="Goodwin L."/>
            <person name="Pitluck S."/>
            <person name="Larimer F."/>
            <person name="Land M.L."/>
            <person name="Hauser L."/>
            <person name="Tiedje J."/>
            <person name="Richardson P."/>
        </authorList>
    </citation>
    <scope>NUCLEOTIDE SEQUENCE [LARGE SCALE GENOMIC DNA]</scope>
    <source>
        <strain evidence="2 3">IOP40-10</strain>
    </source>
</reference>